<evidence type="ECO:0000313" key="2">
    <source>
        <dbReference type="Proteomes" id="UP000004688"/>
    </source>
</evidence>
<dbReference type="eggNOG" id="COG4249">
    <property type="taxonomic scope" value="Bacteria"/>
</dbReference>
<dbReference type="HOGENOM" id="CLU_113305_0_0_5"/>
<dbReference type="KEGG" id="oar:OA238_c07450"/>
<protein>
    <submittedName>
        <fullName evidence="1">Uncharacterized protein</fullName>
    </submittedName>
</protein>
<accession>M9REH5</accession>
<sequence length="180" mass="19894">MIDLFLPLIIGIGIGIDPPGRGEAVADVAMVQTQDALIAPLDLGSGDDLDAARELEPQIPSGKYTTAMEVRPILGMTKNNWVGVREFDSQDLLYFTHLMAWRCGLWDIRYGINGEPAINVMPMEPCNEAFAQPNAMIDIENFLPYVVFPLGSIESVYVEIVFDDGGSDFAQFDRNEVRIP</sequence>
<evidence type="ECO:0000313" key="1">
    <source>
        <dbReference type="EMBL" id="AGI70964.1"/>
    </source>
</evidence>
<gene>
    <name evidence="1" type="ORF">OA238_c07450</name>
</gene>
<proteinExistence type="predicted"/>
<keyword evidence="2" id="KW-1185">Reference proteome</keyword>
<dbReference type="RefSeq" id="WP_015494192.1">
    <property type="nucleotide sequence ID" value="NC_020908.1"/>
</dbReference>
<dbReference type="AlphaFoldDB" id="M9REH5"/>
<dbReference type="EMBL" id="CP003742">
    <property type="protein sequence ID" value="AGI70964.1"/>
    <property type="molecule type" value="Genomic_DNA"/>
</dbReference>
<dbReference type="STRING" id="391616.OA238_c07450"/>
<name>M9REH5_9RHOB</name>
<organism evidence="1 2">
    <name type="scientific">Octadecabacter arcticus 238</name>
    <dbReference type="NCBI Taxonomy" id="391616"/>
    <lineage>
        <taxon>Bacteria</taxon>
        <taxon>Pseudomonadati</taxon>
        <taxon>Pseudomonadota</taxon>
        <taxon>Alphaproteobacteria</taxon>
        <taxon>Rhodobacterales</taxon>
        <taxon>Roseobacteraceae</taxon>
        <taxon>Octadecabacter</taxon>
    </lineage>
</organism>
<dbReference type="Proteomes" id="UP000004688">
    <property type="component" value="Chromosome"/>
</dbReference>
<reference evidence="1 2" key="1">
    <citation type="journal article" date="2013" name="PLoS ONE">
        <title>Poles Apart: Arctic and Antarctic Octadecabacter strains Share High Genome Plasticity and a New Type of Xanthorhodopsin.</title>
        <authorList>
            <person name="Vollmers J."/>
            <person name="Voget S."/>
            <person name="Dietrich S."/>
            <person name="Gollnow K."/>
            <person name="Smits M."/>
            <person name="Meyer K."/>
            <person name="Brinkhoff T."/>
            <person name="Simon M."/>
            <person name="Daniel R."/>
        </authorList>
    </citation>
    <scope>NUCLEOTIDE SEQUENCE [LARGE SCALE GENOMIC DNA]</scope>
    <source>
        <strain evidence="1 2">238</strain>
    </source>
</reference>
<dbReference type="OrthoDB" id="9816009at2"/>